<keyword evidence="2" id="KW-1185">Reference proteome</keyword>
<dbReference type="Proteomes" id="UP000602442">
    <property type="component" value="Unassembled WGS sequence"/>
</dbReference>
<sequence>MTFEITKRHIPRTIAAIALLFFAGYGVGNIGAKLVNHLSAEAAPQTIIVQ</sequence>
<comment type="caution">
    <text evidence="1">The sequence shown here is derived from an EMBL/GenBank/DDBJ whole genome shotgun (WGS) entry which is preliminary data.</text>
</comment>
<protein>
    <recommendedName>
        <fullName evidence="3">Efflux RND transporter periplasmic adaptor subunit</fullName>
    </recommendedName>
</protein>
<dbReference type="RefSeq" id="WP_197921343.1">
    <property type="nucleotide sequence ID" value="NZ_CAWPTA010000007.1"/>
</dbReference>
<evidence type="ECO:0000313" key="2">
    <source>
        <dbReference type="Proteomes" id="UP000602442"/>
    </source>
</evidence>
<organism evidence="1 2">
    <name type="scientific">Aurantiacibacter sediminis</name>
    <dbReference type="NCBI Taxonomy" id="2793064"/>
    <lineage>
        <taxon>Bacteria</taxon>
        <taxon>Pseudomonadati</taxon>
        <taxon>Pseudomonadota</taxon>
        <taxon>Alphaproteobacteria</taxon>
        <taxon>Sphingomonadales</taxon>
        <taxon>Erythrobacteraceae</taxon>
        <taxon>Aurantiacibacter</taxon>
    </lineage>
</organism>
<evidence type="ECO:0008006" key="3">
    <source>
        <dbReference type="Google" id="ProtNLM"/>
    </source>
</evidence>
<gene>
    <name evidence="1" type="ORF">I5L03_08690</name>
</gene>
<dbReference type="EMBL" id="JAEANY010000002">
    <property type="protein sequence ID" value="MBH5322661.1"/>
    <property type="molecule type" value="Genomic_DNA"/>
</dbReference>
<name>A0ABS0N4S0_9SPHN</name>
<proteinExistence type="predicted"/>
<evidence type="ECO:0000313" key="1">
    <source>
        <dbReference type="EMBL" id="MBH5322661.1"/>
    </source>
</evidence>
<accession>A0ABS0N4S0</accession>
<reference evidence="1 2" key="1">
    <citation type="submission" date="2020-11" db="EMBL/GenBank/DDBJ databases">
        <title>Erythrobacter sediminis sp. nov., a marine bacterium from a tidal flat of Garorim Bay.</title>
        <authorList>
            <person name="Kim D."/>
            <person name="Yoo Y."/>
            <person name="Kim J.-J."/>
        </authorList>
    </citation>
    <scope>NUCLEOTIDE SEQUENCE [LARGE SCALE GENOMIC DNA]</scope>
    <source>
        <strain evidence="1 2">JGD-13</strain>
    </source>
</reference>